<dbReference type="GeneID" id="30953567"/>
<evidence type="ECO:0000313" key="2">
    <source>
        <dbReference type="Proteomes" id="UP000076359"/>
    </source>
</evidence>
<dbReference type="AlphaFoldDB" id="A0A151L316"/>
<sequence length="104" mass="12824">KKEKHIMENDDENIYKMEKGNNFINMNELELHKEFDNNNKVKLKELHTEFHKDEQEILSSQYENIKNAMINDNENYDNSNYMKNIIEQKMIILKEYYNRKKYTL</sequence>
<dbReference type="Proteomes" id="UP000076359">
    <property type="component" value="Unassembled WGS sequence"/>
</dbReference>
<proteinExistence type="predicted"/>
<dbReference type="EMBL" id="LVLA01000178">
    <property type="protein sequence ID" value="KYN93331.1"/>
    <property type="molecule type" value="Genomic_DNA"/>
</dbReference>
<protein>
    <submittedName>
        <fullName evidence="1">Surface-associated interspersed protein 8.2 (SURFIN 8.2)</fullName>
    </submittedName>
</protein>
<name>A0A151L316_PLARE</name>
<reference evidence="1 2" key="1">
    <citation type="journal article" date="2016" name="Nat. Commun.">
        <title>Genomes of cryptic chimpanzee Plasmodium species reveal key evolutionary events leading to human malaria.</title>
        <authorList>
            <person name="Sundararaman S.A."/>
            <person name="Plenderleith L.J."/>
            <person name="Liu W."/>
            <person name="Loy D.E."/>
            <person name="Learn G.H."/>
            <person name="Li Y."/>
            <person name="Shaw K.S."/>
            <person name="Ayouba A."/>
            <person name="Peeters M."/>
            <person name="Speede S."/>
            <person name="Shaw G.M."/>
            <person name="Bushman F.D."/>
            <person name="Brisson D."/>
            <person name="Rayner J.C."/>
            <person name="Sharp P.M."/>
            <person name="Hahn B.H."/>
        </authorList>
    </citation>
    <scope>NUCLEOTIDE SEQUENCE [LARGE SCALE GENOMIC DNA]</scope>
    <source>
        <strain evidence="1 2">SY57</strain>
    </source>
</reference>
<dbReference type="RefSeq" id="XP_019969786.1">
    <property type="nucleotide sequence ID" value="XM_020114211.1"/>
</dbReference>
<dbReference type="KEGG" id="prei:PRSY57_0013000"/>
<dbReference type="VEuPathDB" id="PlasmoDB:PRG01_0833700"/>
<evidence type="ECO:0000313" key="1">
    <source>
        <dbReference type="EMBL" id="KYN93331.1"/>
    </source>
</evidence>
<organism evidence="1 2">
    <name type="scientific">Plasmodium reichenowi</name>
    <dbReference type="NCBI Taxonomy" id="5854"/>
    <lineage>
        <taxon>Eukaryota</taxon>
        <taxon>Sar</taxon>
        <taxon>Alveolata</taxon>
        <taxon>Apicomplexa</taxon>
        <taxon>Aconoidasida</taxon>
        <taxon>Haemosporida</taxon>
        <taxon>Plasmodiidae</taxon>
        <taxon>Plasmodium</taxon>
        <taxon>Plasmodium (Laverania)</taxon>
    </lineage>
</organism>
<gene>
    <name evidence="1" type="ORF">PRSY57_0013000</name>
</gene>
<feature type="non-terminal residue" evidence="1">
    <location>
        <position position="1"/>
    </location>
</feature>
<comment type="caution">
    <text evidence="1">The sequence shown here is derived from an EMBL/GenBank/DDBJ whole genome shotgun (WGS) entry which is preliminary data.</text>
</comment>
<accession>A0A151L316</accession>
<dbReference type="VEuPathDB" id="PlasmoDB:PRCDC_0830100"/>